<dbReference type="eggNOG" id="ENOG502SFFC">
    <property type="taxonomic scope" value="Eukaryota"/>
</dbReference>
<protein>
    <submittedName>
        <fullName evidence="2">Uncharacterized protein</fullName>
    </submittedName>
</protein>
<dbReference type="Proteomes" id="UP000006729">
    <property type="component" value="Chromosome 14"/>
</dbReference>
<sequence>MGNCLASSKIVSQNAMFEQRSHKADQMIEKTTRPFVPSTKIERGGKAKMVGFRLNEEAVNVDKDGDLGDETASKGGGAVRIRVVVTREELKQILNFRKNINYSSVEQLVSALRLRERSRPDEGGTASTDGGIMCGSWKPRLGSIPEEH</sequence>
<dbReference type="Gramene" id="Potri.014G153200.1.v4.1">
    <property type="protein sequence ID" value="Potri.014G153200.1.v4.1"/>
    <property type="gene ID" value="Potri.014G153200.v4.1"/>
</dbReference>
<keyword evidence="3" id="KW-1185">Reference proteome</keyword>
<evidence type="ECO:0000313" key="2">
    <source>
        <dbReference type="EMBL" id="PNT05038.1"/>
    </source>
</evidence>
<dbReference type="HOGENOM" id="CLU_1809079_0_0_1"/>
<organism evidence="2 3">
    <name type="scientific">Populus trichocarpa</name>
    <name type="common">Western balsam poplar</name>
    <name type="synonym">Populus balsamifera subsp. trichocarpa</name>
    <dbReference type="NCBI Taxonomy" id="3694"/>
    <lineage>
        <taxon>Eukaryota</taxon>
        <taxon>Viridiplantae</taxon>
        <taxon>Streptophyta</taxon>
        <taxon>Embryophyta</taxon>
        <taxon>Tracheophyta</taxon>
        <taxon>Spermatophyta</taxon>
        <taxon>Magnoliopsida</taxon>
        <taxon>eudicotyledons</taxon>
        <taxon>Gunneridae</taxon>
        <taxon>Pentapetalae</taxon>
        <taxon>rosids</taxon>
        <taxon>fabids</taxon>
        <taxon>Malpighiales</taxon>
        <taxon>Salicaceae</taxon>
        <taxon>Saliceae</taxon>
        <taxon>Populus</taxon>
    </lineage>
</organism>
<evidence type="ECO:0000256" key="1">
    <source>
        <dbReference type="SAM" id="MobiDB-lite"/>
    </source>
</evidence>
<dbReference type="AlphaFoldDB" id="B9IAF2"/>
<proteinExistence type="predicted"/>
<dbReference type="OrthoDB" id="1304043at2759"/>
<dbReference type="EMBL" id="CM009303">
    <property type="protein sequence ID" value="PNT05038.1"/>
    <property type="molecule type" value="Genomic_DNA"/>
</dbReference>
<gene>
    <name evidence="2" type="ORF">POPTR_014G153200</name>
</gene>
<dbReference type="InParanoid" id="B9IAF2"/>
<reference evidence="2 3" key="1">
    <citation type="journal article" date="2006" name="Science">
        <title>The genome of black cottonwood, Populus trichocarpa (Torr. &amp; Gray).</title>
        <authorList>
            <person name="Tuskan G.A."/>
            <person name="Difazio S."/>
            <person name="Jansson S."/>
            <person name="Bohlmann J."/>
            <person name="Grigoriev I."/>
            <person name="Hellsten U."/>
            <person name="Putnam N."/>
            <person name="Ralph S."/>
            <person name="Rombauts S."/>
            <person name="Salamov A."/>
            <person name="Schein J."/>
            <person name="Sterck L."/>
            <person name="Aerts A."/>
            <person name="Bhalerao R.R."/>
            <person name="Bhalerao R.P."/>
            <person name="Blaudez D."/>
            <person name="Boerjan W."/>
            <person name="Brun A."/>
            <person name="Brunner A."/>
            <person name="Busov V."/>
            <person name="Campbell M."/>
            <person name="Carlson J."/>
            <person name="Chalot M."/>
            <person name="Chapman J."/>
            <person name="Chen G.L."/>
            <person name="Cooper D."/>
            <person name="Coutinho P.M."/>
            <person name="Couturier J."/>
            <person name="Covert S."/>
            <person name="Cronk Q."/>
            <person name="Cunningham R."/>
            <person name="Davis J."/>
            <person name="Degroeve S."/>
            <person name="Dejardin A."/>
            <person name="Depamphilis C."/>
            <person name="Detter J."/>
            <person name="Dirks B."/>
            <person name="Dubchak I."/>
            <person name="Duplessis S."/>
            <person name="Ehlting J."/>
            <person name="Ellis B."/>
            <person name="Gendler K."/>
            <person name="Goodstein D."/>
            <person name="Gribskov M."/>
            <person name="Grimwood J."/>
            <person name="Groover A."/>
            <person name="Gunter L."/>
            <person name="Hamberger B."/>
            <person name="Heinze B."/>
            <person name="Helariutta Y."/>
            <person name="Henrissat B."/>
            <person name="Holligan D."/>
            <person name="Holt R."/>
            <person name="Huang W."/>
            <person name="Islam-Faridi N."/>
            <person name="Jones S."/>
            <person name="Jones-Rhoades M."/>
            <person name="Jorgensen R."/>
            <person name="Joshi C."/>
            <person name="Kangasjarvi J."/>
            <person name="Karlsson J."/>
            <person name="Kelleher C."/>
            <person name="Kirkpatrick R."/>
            <person name="Kirst M."/>
            <person name="Kohler A."/>
            <person name="Kalluri U."/>
            <person name="Larimer F."/>
            <person name="Leebens-Mack J."/>
            <person name="Leple J.C."/>
            <person name="Locascio P."/>
            <person name="Lou Y."/>
            <person name="Lucas S."/>
            <person name="Martin F."/>
            <person name="Montanini B."/>
            <person name="Napoli C."/>
            <person name="Nelson D.R."/>
            <person name="Nelson C."/>
            <person name="Nieminen K."/>
            <person name="Nilsson O."/>
            <person name="Pereda V."/>
            <person name="Peter G."/>
            <person name="Philippe R."/>
            <person name="Pilate G."/>
            <person name="Poliakov A."/>
            <person name="Razumovskaya J."/>
            <person name="Richardson P."/>
            <person name="Rinaldi C."/>
            <person name="Ritland K."/>
            <person name="Rouze P."/>
            <person name="Ryaboy D."/>
            <person name="Schmutz J."/>
            <person name="Schrader J."/>
            <person name="Segerman B."/>
            <person name="Shin H."/>
            <person name="Siddiqui A."/>
            <person name="Sterky F."/>
            <person name="Terry A."/>
            <person name="Tsai C.J."/>
            <person name="Uberbacher E."/>
            <person name="Unneberg P."/>
            <person name="Vahala J."/>
            <person name="Wall K."/>
            <person name="Wessler S."/>
            <person name="Yang G."/>
            <person name="Yin T."/>
            <person name="Douglas C."/>
            <person name="Marra M."/>
            <person name="Sandberg G."/>
            <person name="Van de Peer Y."/>
            <person name="Rokhsar D."/>
        </authorList>
    </citation>
    <scope>NUCLEOTIDE SEQUENCE [LARGE SCALE GENOMIC DNA]</scope>
    <source>
        <strain evidence="3">cv. Nisqually</strain>
    </source>
</reference>
<dbReference type="STRING" id="3694.B9IAF2"/>
<name>B9IAF2_POPTR</name>
<evidence type="ECO:0000313" key="3">
    <source>
        <dbReference type="Proteomes" id="UP000006729"/>
    </source>
</evidence>
<dbReference type="KEGG" id="pop:7462054"/>
<feature type="region of interest" description="Disordered" evidence="1">
    <location>
        <begin position="116"/>
        <end position="148"/>
    </location>
</feature>
<accession>B9IAF2</accession>
<dbReference type="OMA" id="WRPTLEC"/>